<proteinExistence type="predicted"/>
<dbReference type="PROSITE" id="PS51459">
    <property type="entry name" value="FIDO"/>
    <property type="match status" value="1"/>
</dbReference>
<evidence type="ECO:0000313" key="2">
    <source>
        <dbReference type="EMBL" id="KKS83293.1"/>
    </source>
</evidence>
<feature type="domain" description="Fido" evidence="1">
    <location>
        <begin position="1"/>
        <end position="139"/>
    </location>
</feature>
<name>A0A0G1F8W8_9BACT</name>
<evidence type="ECO:0000313" key="3">
    <source>
        <dbReference type="Proteomes" id="UP000034543"/>
    </source>
</evidence>
<dbReference type="InterPro" id="IPR006440">
    <property type="entry name" value="Doc"/>
</dbReference>
<dbReference type="Pfam" id="PF02661">
    <property type="entry name" value="Fic"/>
    <property type="match status" value="1"/>
</dbReference>
<gene>
    <name evidence="2" type="ORF">UV59_C0044G0016</name>
</gene>
<accession>A0A0G1F8W8</accession>
<dbReference type="AlphaFoldDB" id="A0A0G1F8W8"/>
<protein>
    <submittedName>
        <fullName evidence="2">Death-on-curing family protein</fullName>
    </submittedName>
</protein>
<dbReference type="NCBIfam" id="TIGR01550">
    <property type="entry name" value="DOC_P1"/>
    <property type="match status" value="1"/>
</dbReference>
<dbReference type="InterPro" id="IPR003812">
    <property type="entry name" value="Fido"/>
</dbReference>
<dbReference type="InterPro" id="IPR036597">
    <property type="entry name" value="Fido-like_dom_sf"/>
</dbReference>
<dbReference type="EMBL" id="LCFB01000044">
    <property type="protein sequence ID" value="KKS83293.1"/>
    <property type="molecule type" value="Genomic_DNA"/>
</dbReference>
<sequence>MKNIYATPKNWLTLADCGRTFKNFKKALENLGEPIPDFETRFLGKLESILESVRQTFGGEYLNATVLDAAAAYFNQVIRGHPFRNGNKRMAVLFTHYFLLTHNVDYTLSYNELFYFAITVAKAGEHNISGEQTRMWCREILERFTQDAK</sequence>
<evidence type="ECO:0000259" key="1">
    <source>
        <dbReference type="PROSITE" id="PS51459"/>
    </source>
</evidence>
<reference evidence="2 3" key="1">
    <citation type="journal article" date="2015" name="Nature">
        <title>rRNA introns, odd ribosomes, and small enigmatic genomes across a large radiation of phyla.</title>
        <authorList>
            <person name="Brown C.T."/>
            <person name="Hug L.A."/>
            <person name="Thomas B.C."/>
            <person name="Sharon I."/>
            <person name="Castelle C.J."/>
            <person name="Singh A."/>
            <person name="Wilkins M.J."/>
            <person name="Williams K.H."/>
            <person name="Banfield J.F."/>
        </authorList>
    </citation>
    <scope>NUCLEOTIDE SEQUENCE [LARGE SCALE GENOMIC DNA]</scope>
</reference>
<dbReference type="STRING" id="1618436.UV59_C0044G0016"/>
<comment type="caution">
    <text evidence="2">The sequence shown here is derived from an EMBL/GenBank/DDBJ whole genome shotgun (WGS) entry which is preliminary data.</text>
</comment>
<dbReference type="GO" id="GO:0016301">
    <property type="term" value="F:kinase activity"/>
    <property type="evidence" value="ECO:0007669"/>
    <property type="project" value="InterPro"/>
</dbReference>
<dbReference type="InterPro" id="IPR053737">
    <property type="entry name" value="Type_II_TA_Toxin"/>
</dbReference>
<dbReference type="Gene3D" id="1.20.120.1870">
    <property type="entry name" value="Fic/DOC protein, Fido domain"/>
    <property type="match status" value="1"/>
</dbReference>
<organism evidence="2 3">
    <name type="scientific">Candidatus Gottesmanbacteria bacterium GW2011_GWA1_43_11</name>
    <dbReference type="NCBI Taxonomy" id="1618436"/>
    <lineage>
        <taxon>Bacteria</taxon>
        <taxon>Candidatus Gottesmaniibacteriota</taxon>
    </lineage>
</organism>
<dbReference type="Proteomes" id="UP000034543">
    <property type="component" value="Unassembled WGS sequence"/>
</dbReference>
<dbReference type="SUPFAM" id="SSF140931">
    <property type="entry name" value="Fic-like"/>
    <property type="match status" value="1"/>
</dbReference>